<feature type="domain" description="P-type ATPase C-terminal" evidence="31">
    <location>
        <begin position="972"/>
        <end position="1226"/>
    </location>
</feature>
<feature type="domain" description="P-type ATPase A" evidence="29">
    <location>
        <begin position="228"/>
        <end position="291"/>
    </location>
</feature>
<dbReference type="SFLD" id="SFLDF00027">
    <property type="entry name" value="p-type_atpase"/>
    <property type="match status" value="1"/>
</dbReference>
<evidence type="ECO:0000256" key="27">
    <source>
        <dbReference type="RuleBase" id="RU362033"/>
    </source>
</evidence>
<dbReference type="InterPro" id="IPR023298">
    <property type="entry name" value="ATPase_P-typ_TM_dom_sf"/>
</dbReference>
<dbReference type="PROSITE" id="PS00154">
    <property type="entry name" value="ATPASE_E1_E2"/>
    <property type="match status" value="1"/>
</dbReference>
<dbReference type="GO" id="GO:0005783">
    <property type="term" value="C:endoplasmic reticulum"/>
    <property type="evidence" value="ECO:0007669"/>
    <property type="project" value="UniProtKB-SubCell"/>
</dbReference>
<feature type="binding site" evidence="25">
    <location>
        <position position="650"/>
    </location>
    <ligand>
        <name>ATP</name>
        <dbReference type="ChEBI" id="CHEBI:30616"/>
    </ligand>
</feature>
<dbReference type="NCBIfam" id="TIGR01652">
    <property type="entry name" value="ATPase-Plipid"/>
    <property type="match status" value="1"/>
</dbReference>
<keyword evidence="12" id="KW-0256">Endoplasmic reticulum</keyword>
<dbReference type="GO" id="GO:0007030">
    <property type="term" value="P:Golgi organization"/>
    <property type="evidence" value="ECO:0007669"/>
    <property type="project" value="TreeGrafter"/>
</dbReference>
<evidence type="ECO:0000256" key="2">
    <source>
        <dbReference type="ARBA" id="ARBA00004221"/>
    </source>
</evidence>
<dbReference type="Pfam" id="PF16212">
    <property type="entry name" value="PhoLip_ATPase_C"/>
    <property type="match status" value="1"/>
</dbReference>
<dbReference type="SUPFAM" id="SSF81660">
    <property type="entry name" value="Metal cation-transporting ATPase, ATP-binding domain N"/>
    <property type="match status" value="1"/>
</dbReference>
<dbReference type="SUPFAM" id="SSF81665">
    <property type="entry name" value="Calcium ATPase, transmembrane domain M"/>
    <property type="match status" value="1"/>
</dbReference>
<keyword evidence="17" id="KW-0333">Golgi apparatus</keyword>
<feature type="transmembrane region" description="Helical" evidence="27">
    <location>
        <begin position="1003"/>
        <end position="1024"/>
    </location>
</feature>
<feature type="transmembrane region" description="Helical" evidence="27">
    <location>
        <begin position="1153"/>
        <end position="1177"/>
    </location>
</feature>
<feature type="active site" description="4-aspartylphosphate intermediate" evidence="24">
    <location>
        <position position="508"/>
    </location>
</feature>
<evidence type="ECO:0000256" key="22">
    <source>
        <dbReference type="ARBA" id="ARBA00052223"/>
    </source>
</evidence>
<keyword evidence="14 26" id="KW-0460">Magnesium</keyword>
<evidence type="ECO:0000259" key="29">
    <source>
        <dbReference type="Pfam" id="PF00122"/>
    </source>
</evidence>
<evidence type="ECO:0000259" key="31">
    <source>
        <dbReference type="Pfam" id="PF16212"/>
    </source>
</evidence>
<dbReference type="InterPro" id="IPR023299">
    <property type="entry name" value="ATPase_P-typ_cyto_dom_N"/>
</dbReference>
<evidence type="ECO:0000256" key="7">
    <source>
        <dbReference type="ARBA" id="ARBA00008109"/>
    </source>
</evidence>
<dbReference type="Pfam" id="PF00122">
    <property type="entry name" value="E1-E2_ATPase"/>
    <property type="match status" value="1"/>
</dbReference>
<keyword evidence="8" id="KW-1003">Cell membrane</keyword>
<feature type="region of interest" description="Disordered" evidence="28">
    <location>
        <begin position="1"/>
        <end position="43"/>
    </location>
</feature>
<dbReference type="GO" id="GO:0015247">
    <property type="term" value="F:aminophospholipid flippase activity"/>
    <property type="evidence" value="ECO:0007669"/>
    <property type="project" value="UniProtKB-ARBA"/>
</dbReference>
<evidence type="ECO:0000256" key="10">
    <source>
        <dbReference type="ARBA" id="ARBA00022723"/>
    </source>
</evidence>
<dbReference type="GO" id="GO:0032420">
    <property type="term" value="C:stereocilium"/>
    <property type="evidence" value="ECO:0007669"/>
    <property type="project" value="UniProtKB-SubCell"/>
</dbReference>
<keyword evidence="9 27" id="KW-0812">Transmembrane</keyword>
<feature type="binding site" evidence="25">
    <location>
        <position position="949"/>
    </location>
    <ligand>
        <name>ATP</name>
        <dbReference type="ChEBI" id="CHEBI:30616"/>
    </ligand>
</feature>
<dbReference type="GO" id="GO:0090554">
    <property type="term" value="F:phosphatidylcholine floppase activity"/>
    <property type="evidence" value="ECO:0007669"/>
    <property type="project" value="RHEA"/>
</dbReference>
<feature type="transmembrane region" description="Helical" evidence="27">
    <location>
        <begin position="443"/>
        <end position="462"/>
    </location>
</feature>
<dbReference type="Proteomes" id="UP000028990">
    <property type="component" value="Unassembled WGS sequence"/>
</dbReference>
<feature type="transmembrane region" description="Helical" evidence="27">
    <location>
        <begin position="393"/>
        <end position="416"/>
    </location>
</feature>
<reference evidence="32 33" key="1">
    <citation type="submission" date="2013-11" db="EMBL/GenBank/DDBJ databases">
        <title>The Damaraland mole rat (Fukomys damarensis) genome and evolution of African mole rats.</title>
        <authorList>
            <person name="Gladyshev V.N."/>
            <person name="Fang X."/>
        </authorList>
    </citation>
    <scope>NUCLEOTIDE SEQUENCE [LARGE SCALE GENOMIC DNA]</scope>
    <source>
        <tissue evidence="32">Liver</tissue>
    </source>
</reference>
<dbReference type="Gene3D" id="3.40.50.1000">
    <property type="entry name" value="HAD superfamily/HAD-like"/>
    <property type="match status" value="1"/>
</dbReference>
<keyword evidence="13 25" id="KW-0067">ATP-binding</keyword>
<evidence type="ECO:0000256" key="12">
    <source>
        <dbReference type="ARBA" id="ARBA00022824"/>
    </source>
</evidence>
<evidence type="ECO:0000256" key="1">
    <source>
        <dbReference type="ARBA" id="ARBA00001946"/>
    </source>
</evidence>
<feature type="transmembrane region" description="Helical" evidence="27">
    <location>
        <begin position="1086"/>
        <end position="1110"/>
    </location>
</feature>
<comment type="subcellular location">
    <subcellularLocation>
        <location evidence="2">Apical cell membrane</location>
    </subcellularLocation>
    <subcellularLocation>
        <location evidence="6">Cell membrane</location>
        <topology evidence="6">Multi-pass membrane protein</topology>
    </subcellularLocation>
    <subcellularLocation>
        <location evidence="5">Cell projection</location>
        <location evidence="5">Stereocilium</location>
    </subcellularLocation>
    <subcellularLocation>
        <location evidence="3">Endoplasmic reticulum</location>
    </subcellularLocation>
    <subcellularLocation>
        <location evidence="4">Golgi apparatus</location>
    </subcellularLocation>
    <subcellularLocation>
        <location evidence="27">Membrane</location>
        <topology evidence="27">Multi-pass membrane protein</topology>
    </subcellularLocation>
</comment>
<comment type="catalytic activity">
    <reaction evidence="20 27">
        <text>ATP + H2O + phospholipidSide 1 = ADP + phosphate + phospholipidSide 2.</text>
        <dbReference type="EC" id="7.6.2.1"/>
    </reaction>
</comment>
<comment type="cofactor">
    <cofactor evidence="1 26">
        <name>Mg(2+)</name>
        <dbReference type="ChEBI" id="CHEBI:18420"/>
    </cofactor>
</comment>
<keyword evidence="19" id="KW-0966">Cell projection</keyword>
<feature type="binding site" evidence="25">
    <location>
        <position position="920"/>
    </location>
    <ligand>
        <name>ATP</name>
        <dbReference type="ChEBI" id="CHEBI:30616"/>
    </ligand>
</feature>
<comment type="catalytic activity">
    <reaction evidence="21">
        <text>a 1,2-diacyl-sn-glycero-3-phospho-L-serine(out) + ATP + H2O = a 1,2-diacyl-sn-glycero-3-phospho-L-serine(in) + ADP + phosphate + H(+)</text>
        <dbReference type="Rhea" id="RHEA:38567"/>
        <dbReference type="ChEBI" id="CHEBI:15377"/>
        <dbReference type="ChEBI" id="CHEBI:15378"/>
        <dbReference type="ChEBI" id="CHEBI:30616"/>
        <dbReference type="ChEBI" id="CHEBI:43474"/>
        <dbReference type="ChEBI" id="CHEBI:57262"/>
        <dbReference type="ChEBI" id="CHEBI:456216"/>
    </reaction>
    <physiologicalReaction direction="left-to-right" evidence="21">
        <dbReference type="Rhea" id="RHEA:38568"/>
    </physiologicalReaction>
</comment>
<accession>A0A091E0F4</accession>
<feature type="transmembrane region" description="Helical" evidence="27">
    <location>
        <begin position="193"/>
        <end position="215"/>
    </location>
</feature>
<evidence type="ECO:0000256" key="15">
    <source>
        <dbReference type="ARBA" id="ARBA00022967"/>
    </source>
</evidence>
<dbReference type="SUPFAM" id="SSF81653">
    <property type="entry name" value="Calcium ATPase, transduction domain A"/>
    <property type="match status" value="1"/>
</dbReference>
<feature type="binding site" evidence="25">
    <location>
        <position position="926"/>
    </location>
    <ligand>
        <name>ATP</name>
        <dbReference type="ChEBI" id="CHEBI:30616"/>
    </ligand>
</feature>
<feature type="binding site" evidence="25">
    <location>
        <position position="508"/>
    </location>
    <ligand>
        <name>ATP</name>
        <dbReference type="ChEBI" id="CHEBI:30616"/>
    </ligand>
</feature>
<dbReference type="EMBL" id="KN122750">
    <property type="protein sequence ID" value="KFO28556.1"/>
    <property type="molecule type" value="Genomic_DNA"/>
</dbReference>
<evidence type="ECO:0000259" key="30">
    <source>
        <dbReference type="Pfam" id="PF16209"/>
    </source>
</evidence>
<dbReference type="GO" id="GO:0005524">
    <property type="term" value="F:ATP binding"/>
    <property type="evidence" value="ECO:0007669"/>
    <property type="project" value="UniProtKB-UniRule"/>
</dbReference>
<comment type="subunit">
    <text evidence="23">Component of a P4-ATPase flippase complex which consists of a catalytic alpha subunit ATP8B1 and an accessory beta subunit TMEM30A. The flippase ATP8B1:TMEM30A complex can form an intermediate phosphoenzyme in vitro. Also interacts with beta subunit TMEM30B.</text>
</comment>
<evidence type="ECO:0000256" key="4">
    <source>
        <dbReference type="ARBA" id="ARBA00004555"/>
    </source>
</evidence>
<evidence type="ECO:0000256" key="14">
    <source>
        <dbReference type="ARBA" id="ARBA00022842"/>
    </source>
</evidence>
<dbReference type="Pfam" id="PF16209">
    <property type="entry name" value="PhoLip_ATPase_N"/>
    <property type="match status" value="1"/>
</dbReference>
<keyword evidence="16 27" id="KW-1133">Transmembrane helix</keyword>
<dbReference type="PRINTS" id="PR00119">
    <property type="entry name" value="CATATPASE"/>
</dbReference>
<feature type="binding site" evidence="25">
    <location>
        <position position="786"/>
    </location>
    <ligand>
        <name>ATP</name>
        <dbReference type="ChEBI" id="CHEBI:30616"/>
    </ligand>
</feature>
<evidence type="ECO:0000256" key="16">
    <source>
        <dbReference type="ARBA" id="ARBA00022989"/>
    </source>
</evidence>
<keyword evidence="15 27" id="KW-1278">Translocase</keyword>
<dbReference type="SFLD" id="SFLDS00003">
    <property type="entry name" value="Haloacid_Dehalogenase"/>
    <property type="match status" value="1"/>
</dbReference>
<feature type="binding site" evidence="26">
    <location>
        <position position="950"/>
    </location>
    <ligand>
        <name>Mg(2+)</name>
        <dbReference type="ChEBI" id="CHEBI:18420"/>
    </ligand>
</feature>
<dbReference type="NCBIfam" id="TIGR01494">
    <property type="entry name" value="ATPase_P-type"/>
    <property type="match status" value="1"/>
</dbReference>
<dbReference type="STRING" id="885580.ENSFDAP00000019915"/>
<evidence type="ECO:0000256" key="9">
    <source>
        <dbReference type="ARBA" id="ARBA00022692"/>
    </source>
</evidence>
<feature type="binding site" evidence="26">
    <location>
        <position position="510"/>
    </location>
    <ligand>
        <name>Mg(2+)</name>
        <dbReference type="ChEBI" id="CHEBI:18420"/>
    </ligand>
</feature>
<comment type="similarity">
    <text evidence="7 27">Belongs to the cation transport ATPase (P-type) (TC 3.A.3) family. Type IV subfamily.</text>
</comment>
<dbReference type="Pfam" id="PF13246">
    <property type="entry name" value="Cation_ATPase"/>
    <property type="match status" value="1"/>
</dbReference>
<evidence type="ECO:0000256" key="20">
    <source>
        <dbReference type="ARBA" id="ARBA00034036"/>
    </source>
</evidence>
<feature type="binding site" evidence="25">
    <location>
        <position position="706"/>
    </location>
    <ligand>
        <name>ATP</name>
        <dbReference type="ChEBI" id="CHEBI:30616"/>
    </ligand>
</feature>
<dbReference type="GO" id="GO:0090556">
    <property type="term" value="F:phosphatidylserine floppase activity"/>
    <property type="evidence" value="ECO:0007669"/>
    <property type="project" value="RHEA"/>
</dbReference>
<dbReference type="InterPro" id="IPR032630">
    <property type="entry name" value="P_typ_ATPase_c"/>
</dbReference>
<dbReference type="GO" id="GO:0005802">
    <property type="term" value="C:trans-Golgi network"/>
    <property type="evidence" value="ECO:0007669"/>
    <property type="project" value="TreeGrafter"/>
</dbReference>
<evidence type="ECO:0000256" key="18">
    <source>
        <dbReference type="ARBA" id="ARBA00023136"/>
    </source>
</evidence>
<evidence type="ECO:0000256" key="5">
    <source>
        <dbReference type="ARBA" id="ARBA00004645"/>
    </source>
</evidence>
<dbReference type="InterPro" id="IPR018303">
    <property type="entry name" value="ATPase_P-typ_P_site"/>
</dbReference>
<feature type="compositionally biased region" description="Acidic residues" evidence="28">
    <location>
        <begin position="25"/>
        <end position="35"/>
    </location>
</feature>
<dbReference type="PANTHER" id="PTHR24092">
    <property type="entry name" value="PROBABLE PHOSPHOLIPID-TRANSPORTING ATPASE"/>
    <property type="match status" value="1"/>
</dbReference>
<dbReference type="GO" id="GO:0016324">
    <property type="term" value="C:apical plasma membrane"/>
    <property type="evidence" value="ECO:0007669"/>
    <property type="project" value="UniProtKB-SubCell"/>
</dbReference>
<evidence type="ECO:0000256" key="13">
    <source>
        <dbReference type="ARBA" id="ARBA00022840"/>
    </source>
</evidence>
<dbReference type="InterPro" id="IPR059000">
    <property type="entry name" value="ATPase_P-type_domA"/>
</dbReference>
<feature type="binding site" evidence="25">
    <location>
        <position position="509"/>
    </location>
    <ligand>
        <name>ATP</name>
        <dbReference type="ChEBI" id="CHEBI:30616"/>
    </ligand>
</feature>
<feature type="binding site" evidence="25">
    <location>
        <position position="787"/>
    </location>
    <ligand>
        <name>ATP</name>
        <dbReference type="ChEBI" id="CHEBI:30616"/>
    </ligand>
</feature>
<evidence type="ECO:0000256" key="26">
    <source>
        <dbReference type="PIRSR" id="PIRSR606539-3"/>
    </source>
</evidence>
<feature type="binding site" evidence="25">
    <location>
        <position position="609"/>
    </location>
    <ligand>
        <name>ATP</name>
        <dbReference type="ChEBI" id="CHEBI:30616"/>
    </ligand>
</feature>
<dbReference type="eggNOG" id="KOG0206">
    <property type="taxonomic scope" value="Eukaryota"/>
</dbReference>
<protein>
    <recommendedName>
        <fullName evidence="27">Phospholipid-transporting ATPase</fullName>
        <ecNumber evidence="27">7.6.2.1</ecNumber>
    </recommendedName>
</protein>
<gene>
    <name evidence="32" type="ORF">H920_10044</name>
</gene>
<dbReference type="Gene3D" id="2.70.150.10">
    <property type="entry name" value="Calcium-transporting ATPase, cytoplasmic transduction domain A"/>
    <property type="match status" value="1"/>
</dbReference>
<comment type="catalytic activity">
    <reaction evidence="22">
        <text>a 1,2-diacyl-sn-glycero-3-phosphocholine(out) + ATP + H2O = a 1,2-diacyl-sn-glycero-3-phosphocholine(in) + ADP + phosphate + H(+)</text>
        <dbReference type="Rhea" id="RHEA:38583"/>
        <dbReference type="ChEBI" id="CHEBI:15377"/>
        <dbReference type="ChEBI" id="CHEBI:15378"/>
        <dbReference type="ChEBI" id="CHEBI:30616"/>
        <dbReference type="ChEBI" id="CHEBI:43474"/>
        <dbReference type="ChEBI" id="CHEBI:57643"/>
        <dbReference type="ChEBI" id="CHEBI:456216"/>
    </reaction>
    <physiologicalReaction direction="left-to-right" evidence="22">
        <dbReference type="Rhea" id="RHEA:38584"/>
    </physiologicalReaction>
</comment>
<feature type="binding site" evidence="25">
    <location>
        <position position="673"/>
    </location>
    <ligand>
        <name>ATP</name>
        <dbReference type="ChEBI" id="CHEBI:30616"/>
    </ligand>
</feature>
<evidence type="ECO:0000256" key="24">
    <source>
        <dbReference type="PIRSR" id="PIRSR606539-1"/>
    </source>
</evidence>
<evidence type="ECO:0000256" key="28">
    <source>
        <dbReference type="SAM" id="MobiDB-lite"/>
    </source>
</evidence>
<dbReference type="SFLD" id="SFLDG00002">
    <property type="entry name" value="C1.7:_P-type_atpase_like"/>
    <property type="match status" value="1"/>
</dbReference>
<feature type="binding site" evidence="26">
    <location>
        <position position="508"/>
    </location>
    <ligand>
        <name>Mg(2+)</name>
        <dbReference type="ChEBI" id="CHEBI:18420"/>
    </ligand>
</feature>
<evidence type="ECO:0000256" key="23">
    <source>
        <dbReference type="ARBA" id="ARBA00062467"/>
    </source>
</evidence>
<dbReference type="GO" id="GO:0000287">
    <property type="term" value="F:magnesium ion binding"/>
    <property type="evidence" value="ECO:0007669"/>
    <property type="project" value="UniProtKB-UniRule"/>
</dbReference>
<dbReference type="FunFam" id="3.40.50.1000:FF:000001">
    <property type="entry name" value="Phospholipid-transporting ATPase IC"/>
    <property type="match status" value="1"/>
</dbReference>
<evidence type="ECO:0000256" key="11">
    <source>
        <dbReference type="ARBA" id="ARBA00022741"/>
    </source>
</evidence>
<proteinExistence type="inferred from homology"/>
<evidence type="ECO:0000313" key="32">
    <source>
        <dbReference type="EMBL" id="KFO28556.1"/>
    </source>
</evidence>
<feature type="transmembrane region" description="Helical" evidence="27">
    <location>
        <begin position="1036"/>
        <end position="1056"/>
    </location>
</feature>
<keyword evidence="11 25" id="KW-0547">Nucleotide-binding</keyword>
<feature type="transmembrane region" description="Helical" evidence="27">
    <location>
        <begin position="170"/>
        <end position="187"/>
    </location>
</feature>
<evidence type="ECO:0000313" key="33">
    <source>
        <dbReference type="Proteomes" id="UP000028990"/>
    </source>
</evidence>
<dbReference type="FunFam" id="3.40.1110.10:FF:000012">
    <property type="entry name" value="Phospholipid-transporting ATPase"/>
    <property type="match status" value="1"/>
</dbReference>
<evidence type="ECO:0000256" key="8">
    <source>
        <dbReference type="ARBA" id="ARBA00022475"/>
    </source>
</evidence>
<dbReference type="PANTHER" id="PTHR24092:SF48">
    <property type="entry name" value="PHOSPHOLIPID-TRANSPORTING ATPASE IC"/>
    <property type="match status" value="1"/>
</dbReference>
<dbReference type="CDD" id="cd02073">
    <property type="entry name" value="P-type_ATPase_APLT_Dnf-like"/>
    <property type="match status" value="1"/>
</dbReference>
<evidence type="ECO:0000256" key="3">
    <source>
        <dbReference type="ARBA" id="ARBA00004240"/>
    </source>
</evidence>
<evidence type="ECO:0000256" key="25">
    <source>
        <dbReference type="PIRSR" id="PIRSR606539-2"/>
    </source>
</evidence>
<evidence type="ECO:0000256" key="17">
    <source>
        <dbReference type="ARBA" id="ARBA00023034"/>
    </source>
</evidence>
<dbReference type="InterPro" id="IPR006539">
    <property type="entry name" value="P-type_ATPase_IV"/>
</dbReference>
<feature type="domain" description="P-type ATPase N-terminal" evidence="30">
    <location>
        <begin position="122"/>
        <end position="199"/>
    </location>
</feature>
<feature type="transmembrane region" description="Helical" evidence="27">
    <location>
        <begin position="1197"/>
        <end position="1220"/>
    </location>
</feature>
<keyword evidence="10 26" id="KW-0479">Metal-binding</keyword>
<dbReference type="InterPro" id="IPR036412">
    <property type="entry name" value="HAD-like_sf"/>
</dbReference>
<evidence type="ECO:0000256" key="21">
    <source>
        <dbReference type="ARBA" id="ARBA00051303"/>
    </source>
</evidence>
<dbReference type="InterPro" id="IPR001757">
    <property type="entry name" value="P_typ_ATPase"/>
</dbReference>
<dbReference type="SUPFAM" id="SSF56784">
    <property type="entry name" value="HAD-like"/>
    <property type="match status" value="1"/>
</dbReference>
<name>A0A091E0F4_FUKDA</name>
<feature type="binding site" evidence="25">
    <location>
        <position position="510"/>
    </location>
    <ligand>
        <name>ATP</name>
        <dbReference type="ChEBI" id="CHEBI:30616"/>
    </ligand>
</feature>
<feature type="transmembrane region" description="Helical" evidence="27">
    <location>
        <begin position="1122"/>
        <end position="1141"/>
    </location>
</feature>
<keyword evidence="18 27" id="KW-0472">Membrane</keyword>
<dbReference type="GO" id="GO:0016887">
    <property type="term" value="F:ATP hydrolysis activity"/>
    <property type="evidence" value="ECO:0007669"/>
    <property type="project" value="InterPro"/>
</dbReference>
<dbReference type="Gene3D" id="3.40.1110.10">
    <property type="entry name" value="Calcium-transporting ATPase, cytoplasmic domain N"/>
    <property type="match status" value="1"/>
</dbReference>
<dbReference type="InterPro" id="IPR023214">
    <property type="entry name" value="HAD_sf"/>
</dbReference>
<dbReference type="InterPro" id="IPR008250">
    <property type="entry name" value="ATPase_P-typ_transduc_dom_A_sf"/>
</dbReference>
<sequence>MNTGRDSETTFEEDSQPNDEVVPYSDDETEDELEDQGPAVEPQQNRVNRVVEENRDTIRKGFPFHAGFCGKVHPYTYSTIGTKLKLEINAPKPQLCGEFSYNGFGYTNESAQDSDCTWQVKANDRKFHEQPHFMNTQFFCIKESKYANNAIKTYKYNAFSFLPMNLFEQFKRAANFYFLILLILQAIPEISTLAWYTTLFPLLLVLGITAIKDLVDDVARHKMDREINNRTCEVVKDGRFKITKWKDIQVGDVLRLKKNDFIPADILLLSSSEPNSLCYVETAELDGETNLKFKMALEITDQYLQREDNLAAFDGFIECEEPNNRLDKFTGTLFWRNKSFPLDADKILLRGCVIRNTDICHGLVIFAGADTKIMKNSGKTRFKRTKIDYLMNYMVYTIFVVLILLSAGLAIGHAYWEAQVGNYSWYLYDGKNATPSYRGFLNFWGYLIVLNTMVPISLYVSVEIIRLGQSHFINWDLQMYYCEKDTPAKARTTTLNEQLGQIHYIFSDKTGTLTQNIMTFKKCCINGQIYGDYRDASQHSHSKIEQVDFSWNTFADGKLVFYDHYLIEQIQSGKEPEIRQFFFLLAVCHTVMVDRTDGQINYQAASPDEGALVNAARNFGFAFLARTQNTITISELGTERTYNVLAILDFNSDRKRMSIIVRTPEGNIRLYCKGADTVIYERLHQMNPRKQETQDSLDIFASETLRTLCLCYKEIEEKEFAEWNKKFMAASVASINRDEALDKVYEEIEKDLILLGATAIEDKLQDGVPETISKLAKADIKIWVLTGDKKETAENIGFACELLTEDTTICYGEDINSLLHTRMENQRNRGVYAKFAPVVQEPFFPPGENRALIITGSWLNEILLEKKTTKSNILKLKFPRTEEERRMRTQSKRRLEAKKEQRQKNFVDLACECSAVICCRVTPKQKAMVVDLVKRYKKAITLAIGDGANDVNMIKTAHIGVGISGQEGMQAVMSSDYSFAQFRYLQRLLLVHGRWSYIRMCKFLRYFFYKNFAFTLVHFWYSFFNGYSAQTVYEDWFITLYNVLYSSLPVLLMGLLDQDVSDKLSLRFPGLYVVGQRDLLFNYKRFFVSLLHGVLTSMVLFFIPLGAYLQTVGQDGEAPSDYQSFAVTVASALVITVNFQIGLDTSYWTFVNAFSIFGSIALYFGIMFDFHSAGIHVLFPSAFQFTGTASNALRQPYIWLTIILTVAVCLLPVVAIRFLSMTIWPSESDKIQKHRKRFKAEEQWQRRQNVFRRGASSRRSAYAFSHQRGYADLISSGRSIRRKRAPLDAIIADEGLQHQGSAEYRRTVES</sequence>
<feature type="binding site" evidence="25">
    <location>
        <position position="788"/>
    </location>
    <ligand>
        <name>ATP</name>
        <dbReference type="ChEBI" id="CHEBI:30616"/>
    </ligand>
</feature>
<evidence type="ECO:0000256" key="6">
    <source>
        <dbReference type="ARBA" id="ARBA00004651"/>
    </source>
</evidence>
<dbReference type="EC" id="7.6.2.1" evidence="27"/>
<dbReference type="InterPro" id="IPR044492">
    <property type="entry name" value="P_typ_ATPase_HD_dom"/>
</dbReference>
<organism evidence="32 33">
    <name type="scientific">Fukomys damarensis</name>
    <name type="common">Damaraland mole rat</name>
    <name type="synonym">Cryptomys damarensis</name>
    <dbReference type="NCBI Taxonomy" id="885580"/>
    <lineage>
        <taxon>Eukaryota</taxon>
        <taxon>Metazoa</taxon>
        <taxon>Chordata</taxon>
        <taxon>Craniata</taxon>
        <taxon>Vertebrata</taxon>
        <taxon>Euteleostomi</taxon>
        <taxon>Mammalia</taxon>
        <taxon>Eutheria</taxon>
        <taxon>Euarchontoglires</taxon>
        <taxon>Glires</taxon>
        <taxon>Rodentia</taxon>
        <taxon>Hystricomorpha</taxon>
        <taxon>Bathyergidae</taxon>
        <taxon>Fukomys</taxon>
    </lineage>
</organism>
<evidence type="ECO:0000256" key="19">
    <source>
        <dbReference type="ARBA" id="ARBA00023273"/>
    </source>
</evidence>
<dbReference type="InterPro" id="IPR032631">
    <property type="entry name" value="P-type_ATPase_N"/>
</dbReference>
<feature type="binding site" evidence="26">
    <location>
        <position position="946"/>
    </location>
    <ligand>
        <name>Mg(2+)</name>
        <dbReference type="ChEBI" id="CHEBI:18420"/>
    </ligand>
</feature>
<feature type="binding site" evidence="25">
    <location>
        <position position="950"/>
    </location>
    <ligand>
        <name>ATP</name>
        <dbReference type="ChEBI" id="CHEBI:30616"/>
    </ligand>
</feature>
<keyword evidence="33" id="KW-1185">Reference proteome</keyword>